<sequence>MDGNNGGRGTSRRARVSFKDFMKDYPVKGEKEKEGKADINVQEEMKSETESIKRGREEELLFQKTLTSLDCDEFFAISTANALAHFPSLQTTELGEYSGVETLRMAPLKTPIEPWNLKFIYCQNRKSYGTFDGWIDFVKKYKLKEGEMVELYKSTALDKEYLIDFHKTGNENEEMALVAKKTIHMYGYDLEFLFEKELSRADVSWLKLLEIPTAEAEEHLPPLKQADGSYKETEYVLVYDAEKKLHWMEISKRLFGIYYISGQWDDFVSLHKLCDKDIIRFFKLRLVPFYTHYLIDYVRAKKGLREYVGEGDLQRIII</sequence>
<organism evidence="1 2">
    <name type="scientific">Rhododendron molle</name>
    <name type="common">Chinese azalea</name>
    <name type="synonym">Azalea mollis</name>
    <dbReference type="NCBI Taxonomy" id="49168"/>
    <lineage>
        <taxon>Eukaryota</taxon>
        <taxon>Viridiplantae</taxon>
        <taxon>Streptophyta</taxon>
        <taxon>Embryophyta</taxon>
        <taxon>Tracheophyta</taxon>
        <taxon>Spermatophyta</taxon>
        <taxon>Magnoliopsida</taxon>
        <taxon>eudicotyledons</taxon>
        <taxon>Gunneridae</taxon>
        <taxon>Pentapetalae</taxon>
        <taxon>asterids</taxon>
        <taxon>Ericales</taxon>
        <taxon>Ericaceae</taxon>
        <taxon>Ericoideae</taxon>
        <taxon>Rhodoreae</taxon>
        <taxon>Rhododendron</taxon>
    </lineage>
</organism>
<proteinExistence type="predicted"/>
<dbReference type="Proteomes" id="UP001062846">
    <property type="component" value="Chromosome 9"/>
</dbReference>
<dbReference type="EMBL" id="CM046396">
    <property type="protein sequence ID" value="KAI8540522.1"/>
    <property type="molecule type" value="Genomic_DNA"/>
</dbReference>
<gene>
    <name evidence="1" type="ORF">RHMOL_Rhmol09G0269900</name>
</gene>
<name>A0ACC0MJ65_RHOML</name>
<keyword evidence="2" id="KW-1185">Reference proteome</keyword>
<comment type="caution">
    <text evidence="1">The sequence shown here is derived from an EMBL/GenBank/DDBJ whole genome shotgun (WGS) entry which is preliminary data.</text>
</comment>
<accession>A0ACC0MJ65</accession>
<reference evidence="1" key="1">
    <citation type="submission" date="2022-02" db="EMBL/GenBank/DDBJ databases">
        <title>Plant Genome Project.</title>
        <authorList>
            <person name="Zhang R.-G."/>
        </authorList>
    </citation>
    <scope>NUCLEOTIDE SEQUENCE</scope>
    <source>
        <strain evidence="1">AT1</strain>
    </source>
</reference>
<evidence type="ECO:0000313" key="1">
    <source>
        <dbReference type="EMBL" id="KAI8540522.1"/>
    </source>
</evidence>
<protein>
    <submittedName>
        <fullName evidence="1">Uncharacterized protein</fullName>
    </submittedName>
</protein>
<evidence type="ECO:0000313" key="2">
    <source>
        <dbReference type="Proteomes" id="UP001062846"/>
    </source>
</evidence>